<dbReference type="PANTHER" id="PTHR43245">
    <property type="entry name" value="BIFUNCTIONAL POLYMYXIN RESISTANCE PROTEIN ARNA"/>
    <property type="match status" value="1"/>
</dbReference>
<feature type="transmembrane region" description="Helical" evidence="1">
    <location>
        <begin position="257"/>
        <end position="278"/>
    </location>
</feature>
<name>A0ABR4XKI2_9PORP</name>
<gene>
    <name evidence="3" type="ORF">HQ43_07885</name>
</gene>
<dbReference type="Gene3D" id="3.40.50.720">
    <property type="entry name" value="NAD(P)-binding Rossmann-like Domain"/>
    <property type="match status" value="1"/>
</dbReference>
<reference evidence="3 4" key="1">
    <citation type="submission" date="2014-08" db="EMBL/GenBank/DDBJ databases">
        <title>Porphyromonas canoris strain:OH2762 Genome sequencing.</title>
        <authorList>
            <person name="Wallis C."/>
            <person name="Deusch O."/>
            <person name="O'Flynn C."/>
            <person name="Davis I."/>
            <person name="Jospin G."/>
            <person name="Darling A.E."/>
            <person name="Coil D.A."/>
            <person name="Alexiev A."/>
            <person name="Horsfall A."/>
            <person name="Kirkwood N."/>
            <person name="Harris S."/>
            <person name="Eisen J.A."/>
        </authorList>
    </citation>
    <scope>NUCLEOTIDE SEQUENCE [LARGE SCALE GENOMIC DNA]</scope>
    <source>
        <strain evidence="4">COT-108 OH2762</strain>
    </source>
</reference>
<dbReference type="PANTHER" id="PTHR43245:SF58">
    <property type="entry name" value="BLL5923 PROTEIN"/>
    <property type="match status" value="1"/>
</dbReference>
<sequence>MSRKRVLITGATGFIGGYLVDEAIRCGYEVWAAVRKGSNRSRLSDKGIHFVELSYTDPTQITDLANSLAPEGEPAWHLVIHNAGVTKVKQTEEFYRINSEQTALFVAQLRQAKCPPERFLLMSSMGSYGPPPNDTEPLRSSDPCHPGTEYGKSKLLAEQYVQESGLPYTIIQPTGVYGPYDQDYLMAIKSVSKGLYVRSGISSQTLTFVFASDLARATFIAAEAPEAEGEKYIVSDGRSYTDKEFGRLIQKTLGKKFVLKLALPLPLVYIGCAVGQLWGNLTGSLTPLNRDKYTIFAQRNWRCDASPIFRLGFTPEYDLEKGLAATVSWARDNNLLEPSSK</sequence>
<protein>
    <submittedName>
        <fullName evidence="3">Epimerase</fullName>
    </submittedName>
</protein>
<keyword evidence="1" id="KW-0812">Transmembrane</keyword>
<feature type="domain" description="NAD-dependent epimerase/dehydratase" evidence="2">
    <location>
        <begin position="6"/>
        <end position="232"/>
    </location>
</feature>
<evidence type="ECO:0000313" key="3">
    <source>
        <dbReference type="EMBL" id="KGN91964.1"/>
    </source>
</evidence>
<keyword evidence="1" id="KW-0472">Membrane</keyword>
<dbReference type="Pfam" id="PF01370">
    <property type="entry name" value="Epimerase"/>
    <property type="match status" value="1"/>
</dbReference>
<organism evidence="3 4">
    <name type="scientific">Porphyromonas canoris</name>
    <dbReference type="NCBI Taxonomy" id="36875"/>
    <lineage>
        <taxon>Bacteria</taxon>
        <taxon>Pseudomonadati</taxon>
        <taxon>Bacteroidota</taxon>
        <taxon>Bacteroidia</taxon>
        <taxon>Bacteroidales</taxon>
        <taxon>Porphyromonadaceae</taxon>
        <taxon>Porphyromonas</taxon>
    </lineage>
</organism>
<evidence type="ECO:0000256" key="1">
    <source>
        <dbReference type="SAM" id="Phobius"/>
    </source>
</evidence>
<dbReference type="SUPFAM" id="SSF51735">
    <property type="entry name" value="NAD(P)-binding Rossmann-fold domains"/>
    <property type="match status" value="1"/>
</dbReference>
<accession>A0ABR4XKI2</accession>
<evidence type="ECO:0000259" key="2">
    <source>
        <dbReference type="Pfam" id="PF01370"/>
    </source>
</evidence>
<keyword evidence="1" id="KW-1133">Transmembrane helix</keyword>
<dbReference type="InterPro" id="IPR001509">
    <property type="entry name" value="Epimerase_deHydtase"/>
</dbReference>
<dbReference type="Proteomes" id="UP000030101">
    <property type="component" value="Unassembled WGS sequence"/>
</dbReference>
<dbReference type="InterPro" id="IPR050177">
    <property type="entry name" value="Lipid_A_modif_metabolic_enz"/>
</dbReference>
<dbReference type="EMBL" id="JQZV01000013">
    <property type="protein sequence ID" value="KGN91964.1"/>
    <property type="molecule type" value="Genomic_DNA"/>
</dbReference>
<keyword evidence="4" id="KW-1185">Reference proteome</keyword>
<proteinExistence type="predicted"/>
<dbReference type="InterPro" id="IPR036291">
    <property type="entry name" value="NAD(P)-bd_dom_sf"/>
</dbReference>
<dbReference type="RefSeq" id="WP_036791715.1">
    <property type="nucleotide sequence ID" value="NZ_JQZV01000013.1"/>
</dbReference>
<evidence type="ECO:0000313" key="4">
    <source>
        <dbReference type="Proteomes" id="UP000030101"/>
    </source>
</evidence>
<comment type="caution">
    <text evidence="3">The sequence shown here is derived from an EMBL/GenBank/DDBJ whole genome shotgun (WGS) entry which is preliminary data.</text>
</comment>